<dbReference type="OrthoDB" id="2404451at2759"/>
<keyword evidence="3" id="KW-1185">Reference proteome</keyword>
<protein>
    <submittedName>
        <fullName evidence="2">Uncharacterized protein</fullName>
    </submittedName>
</protein>
<gene>
    <name evidence="2" type="ORF">BJ508DRAFT_328879</name>
</gene>
<evidence type="ECO:0000313" key="3">
    <source>
        <dbReference type="Proteomes" id="UP000275078"/>
    </source>
</evidence>
<feature type="compositionally biased region" description="Acidic residues" evidence="1">
    <location>
        <begin position="139"/>
        <end position="150"/>
    </location>
</feature>
<organism evidence="2 3">
    <name type="scientific">Ascobolus immersus RN42</name>
    <dbReference type="NCBI Taxonomy" id="1160509"/>
    <lineage>
        <taxon>Eukaryota</taxon>
        <taxon>Fungi</taxon>
        <taxon>Dikarya</taxon>
        <taxon>Ascomycota</taxon>
        <taxon>Pezizomycotina</taxon>
        <taxon>Pezizomycetes</taxon>
        <taxon>Pezizales</taxon>
        <taxon>Ascobolaceae</taxon>
        <taxon>Ascobolus</taxon>
    </lineage>
</organism>
<dbReference type="AlphaFoldDB" id="A0A3N4I2F7"/>
<feature type="non-terminal residue" evidence="2">
    <location>
        <position position="509"/>
    </location>
</feature>
<feature type="compositionally biased region" description="Basic and acidic residues" evidence="1">
    <location>
        <begin position="1"/>
        <end position="30"/>
    </location>
</feature>
<evidence type="ECO:0000313" key="2">
    <source>
        <dbReference type="EMBL" id="RPA78848.1"/>
    </source>
</evidence>
<evidence type="ECO:0000256" key="1">
    <source>
        <dbReference type="SAM" id="MobiDB-lite"/>
    </source>
</evidence>
<dbReference type="STRING" id="1160509.A0A3N4I2F7"/>
<feature type="region of interest" description="Disordered" evidence="1">
    <location>
        <begin position="119"/>
        <end position="190"/>
    </location>
</feature>
<feature type="compositionally biased region" description="Acidic residues" evidence="1">
    <location>
        <begin position="179"/>
        <end position="190"/>
    </location>
</feature>
<feature type="compositionally biased region" description="Polar residues" evidence="1">
    <location>
        <begin position="32"/>
        <end position="44"/>
    </location>
</feature>
<feature type="compositionally biased region" description="Basic and acidic residues" evidence="1">
    <location>
        <begin position="65"/>
        <end position="85"/>
    </location>
</feature>
<dbReference type="Proteomes" id="UP000275078">
    <property type="component" value="Unassembled WGS sequence"/>
</dbReference>
<proteinExistence type="predicted"/>
<sequence>MEQIQHLRDRADAIRKREQEEALQRLREAATRISSQRSNGGASQDENDHQMSASFRREARRIKRERALQHTTFEEPHPRHPDDLPSRAASPQIDAPLELDDYFDGAMDEEQDHVYGTDEELHNNASEENGAGFNTDRDELMEDPSDDEEFDISKIQIGPVQPIRRSVSRDPPTGKAPYDPDDPDDPDDPYEFGFDYRNPHRGITVTDLLTVVSNDIHFKFGIPRRGMDEIRTFIKAIGNIWEVRNMATKRIRGKTITVVPGVEATATDLLRRMSGVLLIPGPKNPKDFDSFLVPFLDELKELEDGIMCYSAYADKEVMVRAFFMNLSSDTQARVKVLHTLGPAAKRFCEFCKAVSIFNNGMYSPFTCPIHNVPQTAINREEAHRIAGKPYFDLSVEANDDRWNPEQRTHESFLRAAAQVALGDKEYELKSGVKGKTCLVELRATKLSDSFSPCNMHATQINWPKYFFRHYRGVYEEARQPLPETQGVGADDDYDGSADESAVDEESTAR</sequence>
<feature type="compositionally biased region" description="Acidic residues" evidence="1">
    <location>
        <begin position="489"/>
        <end position="509"/>
    </location>
</feature>
<dbReference type="EMBL" id="ML119706">
    <property type="protein sequence ID" value="RPA78848.1"/>
    <property type="molecule type" value="Genomic_DNA"/>
</dbReference>
<feature type="region of interest" description="Disordered" evidence="1">
    <location>
        <begin position="1"/>
        <end position="90"/>
    </location>
</feature>
<reference evidence="2 3" key="1">
    <citation type="journal article" date="2018" name="Nat. Ecol. Evol.">
        <title>Pezizomycetes genomes reveal the molecular basis of ectomycorrhizal truffle lifestyle.</title>
        <authorList>
            <person name="Murat C."/>
            <person name="Payen T."/>
            <person name="Noel B."/>
            <person name="Kuo A."/>
            <person name="Morin E."/>
            <person name="Chen J."/>
            <person name="Kohler A."/>
            <person name="Krizsan K."/>
            <person name="Balestrini R."/>
            <person name="Da Silva C."/>
            <person name="Montanini B."/>
            <person name="Hainaut M."/>
            <person name="Levati E."/>
            <person name="Barry K.W."/>
            <person name="Belfiori B."/>
            <person name="Cichocki N."/>
            <person name="Clum A."/>
            <person name="Dockter R.B."/>
            <person name="Fauchery L."/>
            <person name="Guy J."/>
            <person name="Iotti M."/>
            <person name="Le Tacon F."/>
            <person name="Lindquist E.A."/>
            <person name="Lipzen A."/>
            <person name="Malagnac F."/>
            <person name="Mello A."/>
            <person name="Molinier V."/>
            <person name="Miyauchi S."/>
            <person name="Poulain J."/>
            <person name="Riccioni C."/>
            <person name="Rubini A."/>
            <person name="Sitrit Y."/>
            <person name="Splivallo R."/>
            <person name="Traeger S."/>
            <person name="Wang M."/>
            <person name="Zifcakova L."/>
            <person name="Wipf D."/>
            <person name="Zambonelli A."/>
            <person name="Paolocci F."/>
            <person name="Nowrousian M."/>
            <person name="Ottonello S."/>
            <person name="Baldrian P."/>
            <person name="Spatafora J.W."/>
            <person name="Henrissat B."/>
            <person name="Nagy L.G."/>
            <person name="Aury J.M."/>
            <person name="Wincker P."/>
            <person name="Grigoriev I.V."/>
            <person name="Bonfante P."/>
            <person name="Martin F.M."/>
        </authorList>
    </citation>
    <scope>NUCLEOTIDE SEQUENCE [LARGE SCALE GENOMIC DNA]</scope>
    <source>
        <strain evidence="2 3">RN42</strain>
    </source>
</reference>
<accession>A0A3N4I2F7</accession>
<feature type="region of interest" description="Disordered" evidence="1">
    <location>
        <begin position="479"/>
        <end position="509"/>
    </location>
</feature>
<name>A0A3N4I2F7_ASCIM</name>